<evidence type="ECO:0000256" key="2">
    <source>
        <dbReference type="ARBA" id="ARBA00022737"/>
    </source>
</evidence>
<dbReference type="PROSITE" id="PS00598">
    <property type="entry name" value="CHROMO_1"/>
    <property type="match status" value="1"/>
</dbReference>
<dbReference type="Pfam" id="PF00385">
    <property type="entry name" value="Chromo"/>
    <property type="match status" value="1"/>
</dbReference>
<dbReference type="InterPro" id="IPR017984">
    <property type="entry name" value="Chromo_dom_subgr"/>
</dbReference>
<dbReference type="SMART" id="SM00298">
    <property type="entry name" value="CHROMO"/>
    <property type="match status" value="2"/>
</dbReference>
<protein>
    <recommendedName>
        <fullName evidence="5">Chromo domain-containing protein</fullName>
    </recommendedName>
</protein>
<evidence type="ECO:0000256" key="3">
    <source>
        <dbReference type="ARBA" id="ARBA00023242"/>
    </source>
</evidence>
<dbReference type="FunFam" id="2.40.50.40:FF:000031">
    <property type="entry name" value="Heterochromatin protein 1"/>
    <property type="match status" value="1"/>
</dbReference>
<dbReference type="AlphaFoldDB" id="A0A7R9BNY9"/>
<evidence type="ECO:0000259" key="5">
    <source>
        <dbReference type="PROSITE" id="PS50013"/>
    </source>
</evidence>
<dbReference type="EMBL" id="CAJPEX010001260">
    <property type="protein sequence ID" value="CAG0918693.1"/>
    <property type="molecule type" value="Genomic_DNA"/>
</dbReference>
<dbReference type="Pfam" id="PF01393">
    <property type="entry name" value="Chromo_shadow"/>
    <property type="match status" value="1"/>
</dbReference>
<dbReference type="InterPro" id="IPR023779">
    <property type="entry name" value="Chromodomain_CS"/>
</dbReference>
<accession>A0A7R9BNY9</accession>
<dbReference type="InterPro" id="IPR051219">
    <property type="entry name" value="Heterochromatin_chromo-domain"/>
</dbReference>
<dbReference type="CDD" id="cd18631">
    <property type="entry name" value="CD_HP1_like"/>
    <property type="match status" value="1"/>
</dbReference>
<dbReference type="GO" id="GO:0005634">
    <property type="term" value="C:nucleus"/>
    <property type="evidence" value="ECO:0007669"/>
    <property type="project" value="UniProtKB-SubCell"/>
</dbReference>
<feature type="compositionally biased region" description="Basic and acidic residues" evidence="4">
    <location>
        <begin position="108"/>
        <end position="125"/>
    </location>
</feature>
<keyword evidence="3" id="KW-0539">Nucleus</keyword>
<dbReference type="OrthoDB" id="6354892at2759"/>
<dbReference type="SUPFAM" id="SSF54160">
    <property type="entry name" value="Chromo domain-like"/>
    <property type="match status" value="2"/>
</dbReference>
<evidence type="ECO:0000313" key="6">
    <source>
        <dbReference type="EMBL" id="CAD7278541.1"/>
    </source>
</evidence>
<evidence type="ECO:0000313" key="7">
    <source>
        <dbReference type="Proteomes" id="UP000678499"/>
    </source>
</evidence>
<dbReference type="PROSITE" id="PS50013">
    <property type="entry name" value="CHROMO_2"/>
    <property type="match status" value="2"/>
</dbReference>
<reference evidence="6" key="1">
    <citation type="submission" date="2020-11" db="EMBL/GenBank/DDBJ databases">
        <authorList>
            <person name="Tran Van P."/>
        </authorList>
    </citation>
    <scope>NUCLEOTIDE SEQUENCE</scope>
</reference>
<evidence type="ECO:0000256" key="1">
    <source>
        <dbReference type="ARBA" id="ARBA00004123"/>
    </source>
</evidence>
<dbReference type="Proteomes" id="UP000678499">
    <property type="component" value="Unassembled WGS sequence"/>
</dbReference>
<evidence type="ECO:0000256" key="4">
    <source>
        <dbReference type="SAM" id="MobiDB-lite"/>
    </source>
</evidence>
<feature type="region of interest" description="Disordered" evidence="4">
    <location>
        <begin position="105"/>
        <end position="125"/>
    </location>
</feature>
<keyword evidence="2" id="KW-0677">Repeat</keyword>
<sequence>MSEVETGEAVLDGAVHEEAPVEEDYVVERILNRRMKNGKVEYLLKWKGYGDDDNTWEPETNLDCPELIHIYERRRAQALEKQRRQPPEVLKKRKEAARRRRLNNIALDRPKKDVEEDSRPRGFDRGLSPERIVGATDVLGELMFLMKWKEFDEMDLVPAKMCNARAPQIVINFYEERQQWQTLPSLP</sequence>
<dbReference type="SMART" id="SM00300">
    <property type="entry name" value="ChSh"/>
    <property type="match status" value="1"/>
</dbReference>
<dbReference type="Gene3D" id="2.40.50.40">
    <property type="match status" value="2"/>
</dbReference>
<keyword evidence="7" id="KW-1185">Reference proteome</keyword>
<dbReference type="EMBL" id="OA883297">
    <property type="protein sequence ID" value="CAD7278541.1"/>
    <property type="molecule type" value="Genomic_DNA"/>
</dbReference>
<feature type="domain" description="Chromo" evidence="5">
    <location>
        <begin position="127"/>
        <end position="185"/>
    </location>
</feature>
<dbReference type="InterPro" id="IPR016197">
    <property type="entry name" value="Chromo-like_dom_sf"/>
</dbReference>
<dbReference type="InterPro" id="IPR023780">
    <property type="entry name" value="Chromo_domain"/>
</dbReference>
<feature type="domain" description="Chromo" evidence="5">
    <location>
        <begin position="25"/>
        <end position="83"/>
    </location>
</feature>
<gene>
    <name evidence="6" type="ORF">NMOB1V02_LOCUS6240</name>
</gene>
<organism evidence="6">
    <name type="scientific">Notodromas monacha</name>
    <dbReference type="NCBI Taxonomy" id="399045"/>
    <lineage>
        <taxon>Eukaryota</taxon>
        <taxon>Metazoa</taxon>
        <taxon>Ecdysozoa</taxon>
        <taxon>Arthropoda</taxon>
        <taxon>Crustacea</taxon>
        <taxon>Oligostraca</taxon>
        <taxon>Ostracoda</taxon>
        <taxon>Podocopa</taxon>
        <taxon>Podocopida</taxon>
        <taxon>Cypridocopina</taxon>
        <taxon>Cypridoidea</taxon>
        <taxon>Cyprididae</taxon>
        <taxon>Notodromas</taxon>
    </lineage>
</organism>
<dbReference type="PRINTS" id="PR00504">
    <property type="entry name" value="CHROMODOMAIN"/>
</dbReference>
<dbReference type="GO" id="GO:0000792">
    <property type="term" value="C:heterochromatin"/>
    <property type="evidence" value="ECO:0007669"/>
    <property type="project" value="UniProtKB-ARBA"/>
</dbReference>
<dbReference type="InterPro" id="IPR000953">
    <property type="entry name" value="Chromo/chromo_shadow_dom"/>
</dbReference>
<comment type="subcellular location">
    <subcellularLocation>
        <location evidence="1">Nucleus</location>
    </subcellularLocation>
</comment>
<dbReference type="PANTHER" id="PTHR22812">
    <property type="entry name" value="CHROMOBOX PROTEIN"/>
    <property type="match status" value="1"/>
</dbReference>
<dbReference type="InterPro" id="IPR008251">
    <property type="entry name" value="Chromo_shadow_dom"/>
</dbReference>
<proteinExistence type="predicted"/>
<name>A0A7R9BNY9_9CRUS</name>